<dbReference type="RefSeq" id="WP_166280920.1">
    <property type="nucleotide sequence ID" value="NZ_JTHE03000037.1"/>
</dbReference>
<reference evidence="1 2" key="1">
    <citation type="journal article" date="2015" name="Genome Announc.">
        <title>Draft Genome Sequence of Filamentous Marine Cyanobacterium Lyngbya confervoides Strain BDU141951.</title>
        <authorList>
            <person name="Chandrababunaidu M.M."/>
            <person name="Sen D."/>
            <person name="Tripathy S."/>
        </authorList>
    </citation>
    <scope>NUCLEOTIDE SEQUENCE [LARGE SCALE GENOMIC DNA]</scope>
    <source>
        <strain evidence="1 2">BDU141951</strain>
    </source>
</reference>
<gene>
    <name evidence="1" type="ORF">QQ91_0005610</name>
</gene>
<evidence type="ECO:0000313" key="2">
    <source>
        <dbReference type="Proteomes" id="UP000031561"/>
    </source>
</evidence>
<accession>A0ABD4T1H6</accession>
<keyword evidence="2" id="KW-1185">Reference proteome</keyword>
<dbReference type="Proteomes" id="UP000031561">
    <property type="component" value="Unassembled WGS sequence"/>
</dbReference>
<dbReference type="EMBL" id="JTHE03000037">
    <property type="protein sequence ID" value="MCM1982303.1"/>
    <property type="molecule type" value="Genomic_DNA"/>
</dbReference>
<evidence type="ECO:0000313" key="1">
    <source>
        <dbReference type="EMBL" id="MCM1982303.1"/>
    </source>
</evidence>
<dbReference type="AlphaFoldDB" id="A0ABD4T1H6"/>
<organism evidence="1 2">
    <name type="scientific">Lyngbya confervoides BDU141951</name>
    <dbReference type="NCBI Taxonomy" id="1574623"/>
    <lineage>
        <taxon>Bacteria</taxon>
        <taxon>Bacillati</taxon>
        <taxon>Cyanobacteriota</taxon>
        <taxon>Cyanophyceae</taxon>
        <taxon>Oscillatoriophycideae</taxon>
        <taxon>Oscillatoriales</taxon>
        <taxon>Microcoleaceae</taxon>
        <taxon>Lyngbya</taxon>
    </lineage>
</organism>
<sequence length="123" mass="13219">MATQSVVEFMRVTAANEKIRLQLETLLGVGDGDISSVAALDAEESAALKGERGALVTEFAATQGFTFSIAELTQVIEAFEKVQSGAMTPQAFEKQMGAPMPDQNPSPLRRIAKFLSKTYLGYS</sequence>
<name>A0ABD4T1H6_9CYAN</name>
<protein>
    <recommendedName>
        <fullName evidence="3">Nif11 domain-containing protein</fullName>
    </recommendedName>
</protein>
<evidence type="ECO:0008006" key="3">
    <source>
        <dbReference type="Google" id="ProtNLM"/>
    </source>
</evidence>
<proteinExistence type="predicted"/>
<comment type="caution">
    <text evidence="1">The sequence shown here is derived from an EMBL/GenBank/DDBJ whole genome shotgun (WGS) entry which is preliminary data.</text>
</comment>